<proteinExistence type="predicted"/>
<organism evidence="4 5">
    <name type="scientific">Kibdelosporangium banguiense</name>
    <dbReference type="NCBI Taxonomy" id="1365924"/>
    <lineage>
        <taxon>Bacteria</taxon>
        <taxon>Bacillati</taxon>
        <taxon>Actinomycetota</taxon>
        <taxon>Actinomycetes</taxon>
        <taxon>Pseudonocardiales</taxon>
        <taxon>Pseudonocardiaceae</taxon>
        <taxon>Kibdelosporangium</taxon>
    </lineage>
</organism>
<evidence type="ECO:0000259" key="3">
    <source>
        <dbReference type="Pfam" id="PF20611"/>
    </source>
</evidence>
<evidence type="ECO:0000256" key="2">
    <source>
        <dbReference type="SAM" id="SignalP"/>
    </source>
</evidence>
<feature type="compositionally biased region" description="Low complexity" evidence="1">
    <location>
        <begin position="213"/>
        <end position="222"/>
    </location>
</feature>
<feature type="region of interest" description="Disordered" evidence="1">
    <location>
        <begin position="232"/>
        <end position="251"/>
    </location>
</feature>
<accession>A0ABS4TM37</accession>
<dbReference type="EMBL" id="JAGINW010000001">
    <property type="protein sequence ID" value="MBP2325492.1"/>
    <property type="molecule type" value="Genomic_DNA"/>
</dbReference>
<dbReference type="Pfam" id="PF20611">
    <property type="entry name" value="DUF6801"/>
    <property type="match status" value="1"/>
</dbReference>
<evidence type="ECO:0000313" key="4">
    <source>
        <dbReference type="EMBL" id="MBP2325492.1"/>
    </source>
</evidence>
<evidence type="ECO:0000256" key="1">
    <source>
        <dbReference type="SAM" id="MobiDB-lite"/>
    </source>
</evidence>
<keyword evidence="2" id="KW-0732">Signal</keyword>
<dbReference type="InterPro" id="IPR046542">
    <property type="entry name" value="DUF6801"/>
</dbReference>
<dbReference type="RefSeq" id="WP_209642684.1">
    <property type="nucleotide sequence ID" value="NZ_JAGINW010000001.1"/>
</dbReference>
<sequence>MKRTGLAVALAALTVAGLATAGAAAPTQPAKPFVEIVKTLRGTCELAPIGNHVVTAELSLTLPTTVPVGTAVQPTDVKLKVLFQPETVTALREKEIASIEGIAGVGLQATADAKPVLLPARGLLPKTDLPATGELAVELPAKVDTKITGSKPGKITFTLGPLELLLAQVKTLEEPTGEVTPVVCVPDPAQDTAVGSVSVLRPTAQTIEPSTPPSSSSKPLAPNKVPDIKQRADKPRIQQEEPPAEPCTGEIPPGSYSFWSYYDISGRSEIKKLKSGINLGPGYLSSLLYFWSEGEFGDIYCGGVFGDLRWPTASGSFVAFGFVPTTADVTVIPVGKAEGRVYNGVFTGTAKVHLRLSNVRVNGTKLPVGPNCQTAEPVVLNLKSVLGEWDVLAGGTMQTEMTIPAYSGCGVTDDLDPLFTGLISGPGNLTKLTFSAANICFPPEEECAPPLQGRR</sequence>
<feature type="signal peptide" evidence="2">
    <location>
        <begin position="1"/>
        <end position="21"/>
    </location>
</feature>
<dbReference type="Proteomes" id="UP001519332">
    <property type="component" value="Unassembled WGS sequence"/>
</dbReference>
<evidence type="ECO:0000313" key="5">
    <source>
        <dbReference type="Proteomes" id="UP001519332"/>
    </source>
</evidence>
<protein>
    <recommendedName>
        <fullName evidence="3">DUF6801 domain-containing protein</fullName>
    </recommendedName>
</protein>
<keyword evidence="5" id="KW-1185">Reference proteome</keyword>
<feature type="domain" description="DUF6801" evidence="3">
    <location>
        <begin position="43"/>
        <end position="194"/>
    </location>
</feature>
<feature type="region of interest" description="Disordered" evidence="1">
    <location>
        <begin position="203"/>
        <end position="226"/>
    </location>
</feature>
<reference evidence="4 5" key="1">
    <citation type="submission" date="2021-03" db="EMBL/GenBank/DDBJ databases">
        <title>Sequencing the genomes of 1000 actinobacteria strains.</title>
        <authorList>
            <person name="Klenk H.-P."/>
        </authorList>
    </citation>
    <scope>NUCLEOTIDE SEQUENCE [LARGE SCALE GENOMIC DNA]</scope>
    <source>
        <strain evidence="4 5">DSM 46670</strain>
    </source>
</reference>
<gene>
    <name evidence="4" type="ORF">JOF56_005877</name>
</gene>
<feature type="chain" id="PRO_5045402993" description="DUF6801 domain-containing protein" evidence="2">
    <location>
        <begin position="22"/>
        <end position="455"/>
    </location>
</feature>
<name>A0ABS4TM37_9PSEU</name>
<comment type="caution">
    <text evidence="4">The sequence shown here is derived from an EMBL/GenBank/DDBJ whole genome shotgun (WGS) entry which is preliminary data.</text>
</comment>